<name>A0ABR3WPA2_9PEZI</name>
<keyword evidence="2" id="KW-1185">Reference proteome</keyword>
<dbReference type="SUPFAM" id="SSF54427">
    <property type="entry name" value="NTF2-like"/>
    <property type="match status" value="1"/>
</dbReference>
<accession>A0ABR3WPA2</accession>
<proteinExistence type="predicted"/>
<gene>
    <name evidence="1" type="ORF">Daus18300_007139</name>
</gene>
<reference evidence="1 2" key="1">
    <citation type="journal article" date="2024" name="IMA Fungus">
        <title>IMA Genome - F19 : A genome assembly and annotation guide to empower mycologists, including annotated draft genome sequences of Ceratocystis pirilliformis, Diaporthe australafricana, Fusarium ophioides, Paecilomyces lecythidis, and Sporothrix stenoceras.</title>
        <authorList>
            <person name="Aylward J."/>
            <person name="Wilson A.M."/>
            <person name="Visagie C.M."/>
            <person name="Spraker J."/>
            <person name="Barnes I."/>
            <person name="Buitendag C."/>
            <person name="Ceriani C."/>
            <person name="Del Mar Angel L."/>
            <person name="du Plessis D."/>
            <person name="Fuchs T."/>
            <person name="Gasser K."/>
            <person name="Kramer D."/>
            <person name="Li W."/>
            <person name="Munsamy K."/>
            <person name="Piso A."/>
            <person name="Price J.L."/>
            <person name="Sonnekus B."/>
            <person name="Thomas C."/>
            <person name="van der Nest A."/>
            <person name="van Dijk A."/>
            <person name="van Heerden A."/>
            <person name="van Vuuren N."/>
            <person name="Yilmaz N."/>
            <person name="Duong T.A."/>
            <person name="van der Merwe N.A."/>
            <person name="Wingfield M.J."/>
            <person name="Wingfield B.D."/>
        </authorList>
    </citation>
    <scope>NUCLEOTIDE SEQUENCE [LARGE SCALE GENOMIC DNA]</scope>
    <source>
        <strain evidence="1 2">CMW 18300</strain>
    </source>
</reference>
<evidence type="ECO:0000313" key="2">
    <source>
        <dbReference type="Proteomes" id="UP001583177"/>
    </source>
</evidence>
<dbReference type="Gene3D" id="3.10.450.50">
    <property type="match status" value="1"/>
</dbReference>
<organism evidence="1 2">
    <name type="scientific">Diaporthe australafricana</name>
    <dbReference type="NCBI Taxonomy" id="127596"/>
    <lineage>
        <taxon>Eukaryota</taxon>
        <taxon>Fungi</taxon>
        <taxon>Dikarya</taxon>
        <taxon>Ascomycota</taxon>
        <taxon>Pezizomycotina</taxon>
        <taxon>Sordariomycetes</taxon>
        <taxon>Sordariomycetidae</taxon>
        <taxon>Diaporthales</taxon>
        <taxon>Diaporthaceae</taxon>
        <taxon>Diaporthe</taxon>
    </lineage>
</organism>
<dbReference type="Proteomes" id="UP001583177">
    <property type="component" value="Unassembled WGS sequence"/>
</dbReference>
<dbReference type="InterPro" id="IPR032710">
    <property type="entry name" value="NTF2-like_dom_sf"/>
</dbReference>
<sequence length="171" mass="19270">MSLSPEVAEIIRRKKTQYCRFADTRQFQLFEKIALPSATFKFVGPDGSLVIEGGVEYYWDNLAGFSDFFSKAFENIQVVSTFCKTVSFHGGIEVSLILGKGIHSVGPGELEQTGPDEFKAIFTVIYHAGPKGTDVKNHGTGGGHYHETWKRQGDDWFLADLYMQRLYWITT</sequence>
<comment type="caution">
    <text evidence="1">The sequence shown here is derived from an EMBL/GenBank/DDBJ whole genome shotgun (WGS) entry which is preliminary data.</text>
</comment>
<dbReference type="EMBL" id="JAWRVE010000061">
    <property type="protein sequence ID" value="KAL1865494.1"/>
    <property type="molecule type" value="Genomic_DNA"/>
</dbReference>
<evidence type="ECO:0000313" key="1">
    <source>
        <dbReference type="EMBL" id="KAL1865494.1"/>
    </source>
</evidence>
<evidence type="ECO:0008006" key="3">
    <source>
        <dbReference type="Google" id="ProtNLM"/>
    </source>
</evidence>
<protein>
    <recommendedName>
        <fullName evidence="3">SnoaL-like domain-containing protein</fullName>
    </recommendedName>
</protein>